<organism evidence="4 5">
    <name type="scientific">Thalassococcus lentus</name>
    <dbReference type="NCBI Taxonomy" id="1210524"/>
    <lineage>
        <taxon>Bacteria</taxon>
        <taxon>Pseudomonadati</taxon>
        <taxon>Pseudomonadota</taxon>
        <taxon>Alphaproteobacteria</taxon>
        <taxon>Rhodobacterales</taxon>
        <taxon>Roseobacteraceae</taxon>
        <taxon>Thalassococcus</taxon>
    </lineage>
</organism>
<protein>
    <recommendedName>
        <fullName evidence="2">Anti-sigma factor antagonist</fullName>
    </recommendedName>
</protein>
<gene>
    <name evidence="4" type="ORF">PFY00_02430</name>
</gene>
<evidence type="ECO:0000313" key="4">
    <source>
        <dbReference type="EMBL" id="MDA7423574.1"/>
    </source>
</evidence>
<reference evidence="4 5" key="1">
    <citation type="submission" date="2023-01" db="EMBL/GenBank/DDBJ databases">
        <title>Thalassococcus onchidii sp. nov., isolated from a marine invertebrate from the South China Sea.</title>
        <authorList>
            <person name="Xu S."/>
            <person name="Liu Z."/>
            <person name="Xu Y."/>
        </authorList>
    </citation>
    <scope>NUCLEOTIDE SEQUENCE [LARGE SCALE GENOMIC DNA]</scope>
    <source>
        <strain evidence="4 5">KCTC 32084</strain>
    </source>
</reference>
<dbReference type="PANTHER" id="PTHR33495:SF2">
    <property type="entry name" value="ANTI-SIGMA FACTOR ANTAGONIST TM_1081-RELATED"/>
    <property type="match status" value="1"/>
</dbReference>
<evidence type="ECO:0000313" key="5">
    <source>
        <dbReference type="Proteomes" id="UP001210720"/>
    </source>
</evidence>
<evidence type="ECO:0000259" key="3">
    <source>
        <dbReference type="PROSITE" id="PS50801"/>
    </source>
</evidence>
<dbReference type="NCBIfam" id="TIGR00377">
    <property type="entry name" value="ant_ant_sig"/>
    <property type="match status" value="1"/>
</dbReference>
<dbReference type="EMBL" id="JAQIOY010000001">
    <property type="protein sequence ID" value="MDA7423574.1"/>
    <property type="molecule type" value="Genomic_DNA"/>
</dbReference>
<dbReference type="Gene3D" id="3.30.750.24">
    <property type="entry name" value="STAS domain"/>
    <property type="match status" value="1"/>
</dbReference>
<evidence type="ECO:0000256" key="2">
    <source>
        <dbReference type="RuleBase" id="RU003749"/>
    </source>
</evidence>
<comment type="similarity">
    <text evidence="1 2">Belongs to the anti-sigma-factor antagonist family.</text>
</comment>
<name>A0ABT4XNP7_9RHOB</name>
<keyword evidence="5" id="KW-1185">Reference proteome</keyword>
<evidence type="ECO:0000256" key="1">
    <source>
        <dbReference type="ARBA" id="ARBA00009013"/>
    </source>
</evidence>
<sequence>MQLTQRQIELRDIIKVEAQRIDAAVAVQFKDAMRTAVAEGTGPVVLDLSEVEFIDSSGLGAIVASMKAMPEGRVLELAGLLPAVDKVFRMTRMDRIFTLHASVEDACT</sequence>
<dbReference type="PANTHER" id="PTHR33495">
    <property type="entry name" value="ANTI-SIGMA FACTOR ANTAGONIST TM_1081-RELATED-RELATED"/>
    <property type="match status" value="1"/>
</dbReference>
<dbReference type="InterPro" id="IPR002645">
    <property type="entry name" value="STAS_dom"/>
</dbReference>
<dbReference type="Pfam" id="PF01740">
    <property type="entry name" value="STAS"/>
    <property type="match status" value="1"/>
</dbReference>
<dbReference type="InterPro" id="IPR003658">
    <property type="entry name" value="Anti-sigma_ant"/>
</dbReference>
<proteinExistence type="inferred from homology"/>
<dbReference type="RefSeq" id="WP_271430920.1">
    <property type="nucleotide sequence ID" value="NZ_JAQIOY010000001.1"/>
</dbReference>
<dbReference type="SUPFAM" id="SSF52091">
    <property type="entry name" value="SpoIIaa-like"/>
    <property type="match status" value="1"/>
</dbReference>
<dbReference type="InterPro" id="IPR036513">
    <property type="entry name" value="STAS_dom_sf"/>
</dbReference>
<accession>A0ABT4XNP7</accession>
<comment type="caution">
    <text evidence="4">The sequence shown here is derived from an EMBL/GenBank/DDBJ whole genome shotgun (WGS) entry which is preliminary data.</text>
</comment>
<dbReference type="Proteomes" id="UP001210720">
    <property type="component" value="Unassembled WGS sequence"/>
</dbReference>
<dbReference type="CDD" id="cd07043">
    <property type="entry name" value="STAS_anti-anti-sigma_factors"/>
    <property type="match status" value="1"/>
</dbReference>
<dbReference type="PROSITE" id="PS50801">
    <property type="entry name" value="STAS"/>
    <property type="match status" value="1"/>
</dbReference>
<feature type="domain" description="STAS" evidence="3">
    <location>
        <begin position="21"/>
        <end position="108"/>
    </location>
</feature>